<evidence type="ECO:0000313" key="3">
    <source>
        <dbReference type="EMBL" id="KRU11714.1"/>
    </source>
</evidence>
<dbReference type="InterPro" id="IPR007197">
    <property type="entry name" value="rSAM"/>
</dbReference>
<dbReference type="GO" id="GO:0016491">
    <property type="term" value="F:oxidoreductase activity"/>
    <property type="evidence" value="ECO:0007669"/>
    <property type="project" value="UniProtKB-KW"/>
</dbReference>
<keyword evidence="2" id="KW-0560">Oxidoreductase</keyword>
<dbReference type="KEGG" id="cpat:CLPA_c22180"/>
<organism evidence="2 5">
    <name type="scientific">Clostridium pasteurianum DSM 525 = ATCC 6013</name>
    <dbReference type="NCBI Taxonomy" id="1262449"/>
    <lineage>
        <taxon>Bacteria</taxon>
        <taxon>Bacillati</taxon>
        <taxon>Bacillota</taxon>
        <taxon>Clostridia</taxon>
        <taxon>Eubacteriales</taxon>
        <taxon>Clostridiaceae</taxon>
        <taxon>Clostridium</taxon>
    </lineage>
</organism>
<sequence length="474" mass="55486">MAKIKVADEKFKYEIYNVFHLFYDEVKFVNDSKYDYKLVVKMDSIEVSQGSICEIYKYEKELTEKENVKKILYRHLSKVTGKNFPWGTLVGIRPTKIVLRLLKDGKTTEQIKKYFKHHSLTREDKINLCIDVAKIEKTFVNKKSKSISIYIGMPFCPTRCLYCSFISDTIKNCKNIVEDYLKAMYYEMDRIAEYIKSKNLNIECVYFGGGTPTSIDNYQFHDTMMKIYNNFIVNNNVKEFTVECGRPDSINERKLNILKKFKVQRISINPQTMNDSTLKLIGRGHNSKDMIDKFKLARNLGFNNINVDIIVGLPGENLKEIKYTCNEILQLSPESLTVHGMSLKRGSKLHQNILNNIEMKIASTDELDKMYNETVKLSRKLNLKPYYMYRQKNMVGHMENVGYSIPGKECIYNVEMIEERQTIIGIGANAVSKIIFLDENRLERFPNLKDIREYTKRIEEKVKSKIEFLNELYS</sequence>
<evidence type="ECO:0000313" key="5">
    <source>
        <dbReference type="Proteomes" id="UP000030905"/>
    </source>
</evidence>
<dbReference type="Proteomes" id="UP000028042">
    <property type="component" value="Unassembled WGS sequence"/>
</dbReference>
<dbReference type="CDD" id="cd01335">
    <property type="entry name" value="Radical_SAM"/>
    <property type="match status" value="1"/>
</dbReference>
<dbReference type="PANTHER" id="PTHR13932:SF1">
    <property type="entry name" value="OXYGEN-INDEPENDENT COPROPORPHYRINOGEN-III OXIDASE-LIKE PROTEIN HEMZ"/>
    <property type="match status" value="1"/>
</dbReference>
<dbReference type="GeneID" id="93074365"/>
<dbReference type="NCBIfam" id="TIGR03994">
    <property type="entry name" value="rSAM_HemZ"/>
    <property type="match status" value="1"/>
</dbReference>
<dbReference type="EC" id="1.3.99.22" evidence="3"/>
<dbReference type="RefSeq" id="WP_003441748.1">
    <property type="nucleotide sequence ID" value="NZ_ANZB01000002.1"/>
</dbReference>
<dbReference type="InterPro" id="IPR006638">
    <property type="entry name" value="Elp3/MiaA/NifB-like_rSAM"/>
</dbReference>
<dbReference type="Pfam" id="PF04055">
    <property type="entry name" value="Radical_SAM"/>
    <property type="match status" value="1"/>
</dbReference>
<dbReference type="GO" id="GO:0006779">
    <property type="term" value="P:porphyrin-containing compound biosynthetic process"/>
    <property type="evidence" value="ECO:0007669"/>
    <property type="project" value="TreeGrafter"/>
</dbReference>
<dbReference type="NCBIfam" id="NF006060">
    <property type="entry name" value="PRK08207.1-3"/>
    <property type="match status" value="1"/>
</dbReference>
<dbReference type="InterPro" id="IPR023995">
    <property type="entry name" value="HemZ"/>
</dbReference>
<protein>
    <submittedName>
        <fullName evidence="3">Coproporphyrinogen III oxidase</fullName>
        <ecNumber evidence="3">1.3.99.22</ecNumber>
    </submittedName>
    <submittedName>
        <fullName evidence="2">Oxygen-independent coproporphyrinogen-III oxidase-like protein HemZ</fullName>
        <ecNumber evidence="2">1.3.99.-</ecNumber>
    </submittedName>
</protein>
<dbReference type="PATRIC" id="fig|1262449.3.peg.774"/>
<gene>
    <name evidence="2" type="primary">hemZ</name>
    <name evidence="2" type="ORF">CLPA_c22180</name>
    <name evidence="3" type="ORF">CP6013_00961</name>
</gene>
<dbReference type="Proteomes" id="UP000030905">
    <property type="component" value="Chromosome"/>
</dbReference>
<evidence type="ECO:0000259" key="1">
    <source>
        <dbReference type="PROSITE" id="PS51918"/>
    </source>
</evidence>
<reference evidence="3" key="2">
    <citation type="submission" date="2015-10" db="EMBL/GenBank/DDBJ databases">
        <title>Improved Draft Genome Sequence of Clostridium pasteurianum Strain ATCC 6013 (DSM 525) Using a Hybrid Next-Generation Sequencing Approach.</title>
        <authorList>
            <person name="Pyne M.E."/>
            <person name="Utturkar S.M."/>
            <person name="Brown S.D."/>
            <person name="Moo-Young M."/>
            <person name="Chung D.A."/>
            <person name="Chou P.C."/>
        </authorList>
    </citation>
    <scope>NUCLEOTIDE SEQUENCE</scope>
    <source>
        <strain evidence="3">ATCC 6013</strain>
    </source>
</reference>
<dbReference type="SFLD" id="SFLDF00310">
    <property type="entry name" value="oxygen-independent_coproporphy"/>
    <property type="match status" value="1"/>
</dbReference>
<dbReference type="Gene3D" id="3.80.30.20">
    <property type="entry name" value="tm_1862 like domain"/>
    <property type="match status" value="1"/>
</dbReference>
<dbReference type="GO" id="GO:0051539">
    <property type="term" value="F:4 iron, 4 sulfur cluster binding"/>
    <property type="evidence" value="ECO:0007669"/>
    <property type="project" value="TreeGrafter"/>
</dbReference>
<name>A0A0H3J8L4_CLOPA</name>
<dbReference type="SFLD" id="SFLDG01082">
    <property type="entry name" value="B12-binding_domain_containing"/>
    <property type="match status" value="1"/>
</dbReference>
<dbReference type="SMART" id="SM00729">
    <property type="entry name" value="Elp3"/>
    <property type="match status" value="1"/>
</dbReference>
<dbReference type="EMBL" id="JPGY02000001">
    <property type="protein sequence ID" value="KRU11714.1"/>
    <property type="molecule type" value="Genomic_DNA"/>
</dbReference>
<dbReference type="PANTHER" id="PTHR13932">
    <property type="entry name" value="COPROPORPHYRINIGEN III OXIDASE"/>
    <property type="match status" value="1"/>
</dbReference>
<proteinExistence type="predicted"/>
<dbReference type="AlphaFoldDB" id="A0A0H3J8L4"/>
<evidence type="ECO:0000313" key="2">
    <source>
        <dbReference type="EMBL" id="AJA52276.1"/>
    </source>
</evidence>
<dbReference type="PROSITE" id="PS51918">
    <property type="entry name" value="RADICAL_SAM"/>
    <property type="match status" value="1"/>
</dbReference>
<dbReference type="GO" id="GO:0005737">
    <property type="term" value="C:cytoplasm"/>
    <property type="evidence" value="ECO:0007669"/>
    <property type="project" value="TreeGrafter"/>
</dbReference>
<dbReference type="EC" id="1.3.99.-" evidence="2"/>
<dbReference type="EMBL" id="CP009268">
    <property type="protein sequence ID" value="AJA52276.1"/>
    <property type="molecule type" value="Genomic_DNA"/>
</dbReference>
<dbReference type="SFLD" id="SFLDG01065">
    <property type="entry name" value="anaerobic_coproporphyrinogen-I"/>
    <property type="match status" value="1"/>
</dbReference>
<evidence type="ECO:0000313" key="4">
    <source>
        <dbReference type="Proteomes" id="UP000028042"/>
    </source>
</evidence>
<dbReference type="SUPFAM" id="SSF102114">
    <property type="entry name" value="Radical SAM enzymes"/>
    <property type="match status" value="1"/>
</dbReference>
<dbReference type="InterPro" id="IPR034505">
    <property type="entry name" value="Coproporphyrinogen-III_oxidase"/>
</dbReference>
<dbReference type="SFLD" id="SFLDS00029">
    <property type="entry name" value="Radical_SAM"/>
    <property type="match status" value="1"/>
</dbReference>
<dbReference type="KEGG" id="cpae:CPAST_c22180"/>
<accession>A0A0H3J8L4</accession>
<dbReference type="InterPro" id="IPR023404">
    <property type="entry name" value="rSAM_horseshoe"/>
</dbReference>
<feature type="domain" description="Radical SAM core" evidence="1">
    <location>
        <begin position="139"/>
        <end position="384"/>
    </location>
</feature>
<reference evidence="2 5" key="1">
    <citation type="journal article" date="2015" name="Genome Announc.">
        <title>Complete Genome Sequence of the Nitrogen-Fixing and Solvent-Producing Clostridium pasteurianum DSM 525.</title>
        <authorList>
            <person name="Poehlein A."/>
            <person name="Grosse-Honebrink A."/>
            <person name="Zhang Y."/>
            <person name="Minton N.P."/>
            <person name="Daniel R."/>
        </authorList>
    </citation>
    <scope>NUCLEOTIDE SEQUENCE [LARGE SCALE GENOMIC DNA]</scope>
    <source>
        <strain evidence="2">DSM 525</strain>
        <strain evidence="5">DSM 525 / ATCC 6013</strain>
    </source>
</reference>
<dbReference type="eggNOG" id="COG0635">
    <property type="taxonomic scope" value="Bacteria"/>
</dbReference>
<dbReference type="InterPro" id="IPR058240">
    <property type="entry name" value="rSAM_sf"/>
</dbReference>
<keyword evidence="5" id="KW-1185">Reference proteome</keyword>
<reference evidence="3 4" key="3">
    <citation type="journal article" name="Genome Announc.">
        <title>Improved Draft Genome Sequence of Clostridium pasteurianum Strain ATCC 6013 (DSM 525) Using a Hybrid Next-Generation Sequencing Approach.</title>
        <authorList>
            <person name="Pyne M.E."/>
            <person name="Utturkar S."/>
            <person name="Brown S.D."/>
            <person name="Moo-Young M."/>
            <person name="Chung D.A."/>
            <person name="Chou C.P."/>
        </authorList>
    </citation>
    <scope>NUCLEOTIDE SEQUENCE [LARGE SCALE GENOMIC DNA]</scope>
    <source>
        <strain evidence="3 4">ATCC 6013</strain>
    </source>
</reference>